<dbReference type="WBParaSite" id="L893_g26001.t1">
    <property type="protein sequence ID" value="L893_g26001.t1"/>
    <property type="gene ID" value="L893_g26001"/>
</dbReference>
<keyword evidence="2" id="KW-1185">Reference proteome</keyword>
<feature type="compositionally biased region" description="Basic residues" evidence="1">
    <location>
        <begin position="53"/>
        <end position="73"/>
    </location>
</feature>
<evidence type="ECO:0000313" key="3">
    <source>
        <dbReference type="WBParaSite" id="L893_g26001.t1"/>
    </source>
</evidence>
<accession>A0A1I7ZFR9</accession>
<name>A0A1I7ZFR9_9BILA</name>
<protein>
    <submittedName>
        <fullName evidence="3">PALP domain-containing protein</fullName>
    </submittedName>
</protein>
<organism evidence="2 3">
    <name type="scientific">Steinernema glaseri</name>
    <dbReference type="NCBI Taxonomy" id="37863"/>
    <lineage>
        <taxon>Eukaryota</taxon>
        <taxon>Metazoa</taxon>
        <taxon>Ecdysozoa</taxon>
        <taxon>Nematoda</taxon>
        <taxon>Chromadorea</taxon>
        <taxon>Rhabditida</taxon>
        <taxon>Tylenchina</taxon>
        <taxon>Panagrolaimomorpha</taxon>
        <taxon>Strongyloidoidea</taxon>
        <taxon>Steinernematidae</taxon>
        <taxon>Steinernema</taxon>
    </lineage>
</organism>
<dbReference type="AlphaFoldDB" id="A0A1I7ZFR9"/>
<dbReference type="Gene3D" id="3.40.50.1100">
    <property type="match status" value="1"/>
</dbReference>
<evidence type="ECO:0000256" key="1">
    <source>
        <dbReference type="SAM" id="MobiDB-lite"/>
    </source>
</evidence>
<dbReference type="SUPFAM" id="SSF53686">
    <property type="entry name" value="Tryptophan synthase beta subunit-like PLP-dependent enzymes"/>
    <property type="match status" value="1"/>
</dbReference>
<dbReference type="InterPro" id="IPR036052">
    <property type="entry name" value="TrpB-like_PALP_sf"/>
</dbReference>
<sequence length="92" mass="9720">MLVVGVGTGGTISGISKRVKEQSPKCSVVGVDHQAGQGAESQVHGGRCGPRQVRPRRPGQRARNLRAGRHRGRLQACRAGQEPCGRVGEDGR</sequence>
<feature type="region of interest" description="Disordered" evidence="1">
    <location>
        <begin position="35"/>
        <end position="73"/>
    </location>
</feature>
<dbReference type="Proteomes" id="UP000095287">
    <property type="component" value="Unplaced"/>
</dbReference>
<reference evidence="3" key="1">
    <citation type="submission" date="2016-11" db="UniProtKB">
        <authorList>
            <consortium name="WormBaseParasite"/>
        </authorList>
    </citation>
    <scope>IDENTIFICATION</scope>
</reference>
<proteinExistence type="predicted"/>
<evidence type="ECO:0000313" key="2">
    <source>
        <dbReference type="Proteomes" id="UP000095287"/>
    </source>
</evidence>